<feature type="region of interest" description="Disordered" evidence="6">
    <location>
        <begin position="310"/>
        <end position="336"/>
    </location>
</feature>
<accession>A0A671WQV6</accession>
<dbReference type="GO" id="GO:0009062">
    <property type="term" value="P:fatty acid catabolic process"/>
    <property type="evidence" value="ECO:0007669"/>
    <property type="project" value="TreeGrafter"/>
</dbReference>
<proteinExistence type="inferred from homology"/>
<dbReference type="GeneTree" id="ENSGT00940000157219"/>
<dbReference type="InterPro" id="IPR031703">
    <property type="entry name" value="Lipin_mid"/>
</dbReference>
<dbReference type="Pfam" id="PF04571">
    <property type="entry name" value="Lipin_N"/>
    <property type="match status" value="1"/>
</dbReference>
<feature type="region of interest" description="Disordered" evidence="6">
    <location>
        <begin position="365"/>
        <end position="389"/>
    </location>
</feature>
<dbReference type="Pfam" id="PF08235">
    <property type="entry name" value="LNS2"/>
    <property type="match status" value="1"/>
</dbReference>
<feature type="compositionally biased region" description="Basic and acidic residues" evidence="6">
    <location>
        <begin position="161"/>
        <end position="170"/>
    </location>
</feature>
<feature type="region of interest" description="Disordered" evidence="6">
    <location>
        <begin position="505"/>
        <end position="548"/>
    </location>
</feature>
<keyword evidence="5" id="KW-0378">Hydrolase</keyword>
<dbReference type="GO" id="GO:0003713">
    <property type="term" value="F:transcription coactivator activity"/>
    <property type="evidence" value="ECO:0007669"/>
    <property type="project" value="TreeGrafter"/>
</dbReference>
<dbReference type="SUPFAM" id="SSF56784">
    <property type="entry name" value="HAD-like"/>
    <property type="match status" value="1"/>
</dbReference>
<sequence>MNYVGQLAGQVFVQVKELYRGLNPATLSGCIDVIVVRQPDGSLQCSPFHVRFGKMGVLRSREKVVDMEINGEPVDLHMKLGDNGEAFFVQETENDQEVVPSYLATSPIMSDGALLMSSSLMGKKSSVGPSIQTLGSAASAGENGGGMMMMKKRRKRRRKARADSVRREESGDYSEDEDMFTIDISSDEGTERESSRTSSRDVLRDESTSGSFKQTGIYTRSDGEWSPIQSPGNSRPTSPKSDSELMTKPSDAESQNPAMHWAWGELPQAATVTKASLTESVRMESQTVTSETQVMTAGGAAAQMMCDMEETMPRQPGKTDSPSKRKDKRSRHLGSDGVYLDDITDLEPEVAALYFPKSDGGTAVRSMSDPGLHSTSLSPQSVSSGGDSGVDSYCDPMSDLPSITISLCGGLTDNREITKEQFHEKIISYQQFADNPSIIDDPNLVVKIGSKYYNWSTAAPLMLAMQAFQKPLPKAAVENIMKEKMPKKGGRWWFSWRGRNSNSKSVISPADLKTGITEPQNMASSSSDEDHRASNQGSNSIQSEHGLAPGGVSYKKTLRLTSEQLLSLQLQDGPNDAVFSVTTQYQGTCRCQGTIYLWNWDDKIIISDIDGTITRSDTLGHILPTLGKDWTHQGIAQLYHKVSQNGYKFLYCSARAIGMADMTRGYLHWVNERGTMLPMGPVLLSPSSLFSALHREVIEKKPEKFKVECLNDIKNLFYPNQQPFYAAFGNRPTDVFSYKEVGVPLNRIFTVNPKGELVQEHAKTNISSYVRLGEVVDHVFPLKVRASSSDFPCSDTFSHFTYWRQQLPRVDAYML</sequence>
<dbReference type="GO" id="GO:0005634">
    <property type="term" value="C:nucleus"/>
    <property type="evidence" value="ECO:0007669"/>
    <property type="project" value="TreeGrafter"/>
</dbReference>
<comment type="catalytic activity">
    <reaction evidence="1">
        <text>a 1,2-diacyl-sn-glycero-3-phosphate + H2O = a 1,2-diacyl-sn-glycerol + phosphate</text>
        <dbReference type="Rhea" id="RHEA:27429"/>
        <dbReference type="ChEBI" id="CHEBI:15377"/>
        <dbReference type="ChEBI" id="CHEBI:17815"/>
        <dbReference type="ChEBI" id="CHEBI:43474"/>
        <dbReference type="ChEBI" id="CHEBI:58608"/>
        <dbReference type="EC" id="3.1.3.4"/>
    </reaction>
    <physiologicalReaction direction="left-to-right" evidence="1">
        <dbReference type="Rhea" id="RHEA:27430"/>
    </physiologicalReaction>
</comment>
<feature type="compositionally biased region" description="Basic and acidic residues" evidence="6">
    <location>
        <begin position="189"/>
        <end position="207"/>
    </location>
</feature>
<evidence type="ECO:0000313" key="8">
    <source>
        <dbReference type="Ensembl" id="ENSSAUP00010041290.1"/>
    </source>
</evidence>
<feature type="compositionally biased region" description="Acidic residues" evidence="6">
    <location>
        <begin position="171"/>
        <end position="188"/>
    </location>
</feature>
<protein>
    <recommendedName>
        <fullName evidence="4">phosphatidate phosphatase</fullName>
        <ecNumber evidence="4">3.1.3.4</ecNumber>
    </recommendedName>
</protein>
<dbReference type="EC" id="3.1.3.4" evidence="4"/>
<reference evidence="8" key="2">
    <citation type="submission" date="2025-08" db="UniProtKB">
        <authorList>
            <consortium name="Ensembl"/>
        </authorList>
    </citation>
    <scope>IDENTIFICATION</scope>
</reference>
<dbReference type="AlphaFoldDB" id="A0A671WQV6"/>
<feature type="compositionally biased region" description="Polar residues" evidence="6">
    <location>
        <begin position="534"/>
        <end position="543"/>
    </location>
</feature>
<dbReference type="GO" id="GO:0019432">
    <property type="term" value="P:triglyceride biosynthetic process"/>
    <property type="evidence" value="ECO:0007669"/>
    <property type="project" value="TreeGrafter"/>
</dbReference>
<organism evidence="8 9">
    <name type="scientific">Sparus aurata</name>
    <name type="common">Gilthead sea bream</name>
    <dbReference type="NCBI Taxonomy" id="8175"/>
    <lineage>
        <taxon>Eukaryota</taxon>
        <taxon>Metazoa</taxon>
        <taxon>Chordata</taxon>
        <taxon>Craniata</taxon>
        <taxon>Vertebrata</taxon>
        <taxon>Euteleostomi</taxon>
        <taxon>Actinopterygii</taxon>
        <taxon>Neopterygii</taxon>
        <taxon>Teleostei</taxon>
        <taxon>Neoteleostei</taxon>
        <taxon>Acanthomorphata</taxon>
        <taxon>Eupercaria</taxon>
        <taxon>Spariformes</taxon>
        <taxon>Sparidae</taxon>
        <taxon>Sparus</taxon>
    </lineage>
</organism>
<reference evidence="8" key="1">
    <citation type="submission" date="2021-04" db="EMBL/GenBank/DDBJ databases">
        <authorList>
            <consortium name="Wellcome Sanger Institute Data Sharing"/>
        </authorList>
    </citation>
    <scope>NUCLEOTIDE SEQUENCE [LARGE SCALE GENOMIC DNA]</scope>
</reference>
<feature type="compositionally biased region" description="Polar residues" evidence="6">
    <location>
        <begin position="227"/>
        <end position="240"/>
    </location>
</feature>
<evidence type="ECO:0000256" key="3">
    <source>
        <dbReference type="ARBA" id="ARBA00005476"/>
    </source>
</evidence>
<dbReference type="InterPro" id="IPR013209">
    <property type="entry name" value="LNS2"/>
</dbReference>
<dbReference type="InterPro" id="IPR007651">
    <property type="entry name" value="Lipin_N"/>
</dbReference>
<feature type="compositionally biased region" description="Polar residues" evidence="6">
    <location>
        <begin position="517"/>
        <end position="526"/>
    </location>
</feature>
<evidence type="ECO:0000256" key="4">
    <source>
        <dbReference type="ARBA" id="ARBA00012638"/>
    </source>
</evidence>
<dbReference type="PANTHER" id="PTHR12181:SF10">
    <property type="entry name" value="PHOSPHATIDATE PHOSPHATASE LPIN1"/>
    <property type="match status" value="1"/>
</dbReference>
<dbReference type="InterPro" id="IPR036412">
    <property type="entry name" value="HAD-like_sf"/>
</dbReference>
<dbReference type="Proteomes" id="UP000472265">
    <property type="component" value="Chromosome 22"/>
</dbReference>
<feature type="region of interest" description="Disordered" evidence="6">
    <location>
        <begin position="125"/>
        <end position="255"/>
    </location>
</feature>
<dbReference type="Ensembl" id="ENSSAUT00010043486.1">
    <property type="protein sequence ID" value="ENSSAUP00010041290.1"/>
    <property type="gene ID" value="ENSSAUG00010017247.1"/>
</dbReference>
<dbReference type="GO" id="GO:0008195">
    <property type="term" value="F:phosphatidate phosphatase activity"/>
    <property type="evidence" value="ECO:0007669"/>
    <property type="project" value="UniProtKB-EC"/>
</dbReference>
<dbReference type="InterPro" id="IPR031315">
    <property type="entry name" value="LNS2/PITP"/>
</dbReference>
<dbReference type="GO" id="GO:0045944">
    <property type="term" value="P:positive regulation of transcription by RNA polymerase II"/>
    <property type="evidence" value="ECO:0007669"/>
    <property type="project" value="TreeGrafter"/>
</dbReference>
<feature type="compositionally biased region" description="Polar residues" evidence="6">
    <location>
        <begin position="208"/>
        <end position="218"/>
    </location>
</feature>
<evidence type="ECO:0000256" key="1">
    <source>
        <dbReference type="ARBA" id="ARBA00001180"/>
    </source>
</evidence>
<comment type="cofactor">
    <cofactor evidence="2">
        <name>Mg(2+)</name>
        <dbReference type="ChEBI" id="CHEBI:18420"/>
    </cofactor>
</comment>
<evidence type="ECO:0000313" key="9">
    <source>
        <dbReference type="Proteomes" id="UP000472265"/>
    </source>
</evidence>
<dbReference type="GO" id="GO:0005741">
    <property type="term" value="C:mitochondrial outer membrane"/>
    <property type="evidence" value="ECO:0007669"/>
    <property type="project" value="TreeGrafter"/>
</dbReference>
<reference evidence="8" key="3">
    <citation type="submission" date="2025-09" db="UniProtKB">
        <authorList>
            <consortium name="Ensembl"/>
        </authorList>
    </citation>
    <scope>IDENTIFICATION</scope>
</reference>
<feature type="compositionally biased region" description="Basic residues" evidence="6">
    <location>
        <begin position="150"/>
        <end position="160"/>
    </location>
</feature>
<gene>
    <name evidence="8" type="primary">LPIN1</name>
    <name evidence="8" type="synonym">lpin1b</name>
</gene>
<dbReference type="InterPro" id="IPR026058">
    <property type="entry name" value="LIPIN"/>
</dbReference>
<evidence type="ECO:0000259" key="7">
    <source>
        <dbReference type="SMART" id="SM00775"/>
    </source>
</evidence>
<comment type="similarity">
    <text evidence="3">Belongs to the lipin family.</text>
</comment>
<feature type="domain" description="LNS2/PITP" evidence="7">
    <location>
        <begin position="604"/>
        <end position="760"/>
    </location>
</feature>
<dbReference type="Pfam" id="PF16876">
    <property type="entry name" value="Lipin_mid"/>
    <property type="match status" value="1"/>
</dbReference>
<dbReference type="GO" id="GO:0032869">
    <property type="term" value="P:cellular response to insulin stimulus"/>
    <property type="evidence" value="ECO:0007669"/>
    <property type="project" value="TreeGrafter"/>
</dbReference>
<evidence type="ECO:0000256" key="2">
    <source>
        <dbReference type="ARBA" id="ARBA00001946"/>
    </source>
</evidence>
<dbReference type="SMART" id="SM00775">
    <property type="entry name" value="LNS2"/>
    <property type="match status" value="1"/>
</dbReference>
<evidence type="ECO:0000256" key="6">
    <source>
        <dbReference type="SAM" id="MobiDB-lite"/>
    </source>
</evidence>
<name>A0A671WQV6_SPAAU</name>
<keyword evidence="9" id="KW-1185">Reference proteome</keyword>
<dbReference type="PANTHER" id="PTHR12181">
    <property type="entry name" value="LIPIN"/>
    <property type="match status" value="1"/>
</dbReference>
<evidence type="ECO:0000256" key="5">
    <source>
        <dbReference type="ARBA" id="ARBA00022801"/>
    </source>
</evidence>